<gene>
    <name evidence="1" type="ORF">TMI583_LOCUS48118</name>
</gene>
<organism evidence="1 2">
    <name type="scientific">Didymodactylos carnosus</name>
    <dbReference type="NCBI Taxonomy" id="1234261"/>
    <lineage>
        <taxon>Eukaryota</taxon>
        <taxon>Metazoa</taxon>
        <taxon>Spiralia</taxon>
        <taxon>Gnathifera</taxon>
        <taxon>Rotifera</taxon>
        <taxon>Eurotatoria</taxon>
        <taxon>Bdelloidea</taxon>
        <taxon>Philodinida</taxon>
        <taxon>Philodinidae</taxon>
        <taxon>Didymodactylos</taxon>
    </lineage>
</organism>
<accession>A0A8S2XPY5</accession>
<dbReference type="Proteomes" id="UP000682733">
    <property type="component" value="Unassembled WGS sequence"/>
</dbReference>
<sequence length="107" mass="12191">YELLAEELLHIEGKECETILYYFLAQKPAIGIEIAFNYINECLRNESWKLKDVEKMIECLGSINASALTTCTDYISDIQFICAYIGVFKAISYGYNSIVPLLFQTSL</sequence>
<proteinExistence type="predicted"/>
<protein>
    <submittedName>
        <fullName evidence="1">Uncharacterized protein</fullName>
    </submittedName>
</protein>
<feature type="non-terminal residue" evidence="1">
    <location>
        <position position="1"/>
    </location>
</feature>
<comment type="caution">
    <text evidence="1">The sequence shown here is derived from an EMBL/GenBank/DDBJ whole genome shotgun (WGS) entry which is preliminary data.</text>
</comment>
<dbReference type="AlphaFoldDB" id="A0A8S2XPY5"/>
<reference evidence="1" key="1">
    <citation type="submission" date="2021-02" db="EMBL/GenBank/DDBJ databases">
        <authorList>
            <person name="Nowell W R."/>
        </authorList>
    </citation>
    <scope>NUCLEOTIDE SEQUENCE</scope>
</reference>
<name>A0A8S2XPY5_9BILA</name>
<dbReference type="EMBL" id="CAJOBA010096508">
    <property type="protein sequence ID" value="CAF4505047.1"/>
    <property type="molecule type" value="Genomic_DNA"/>
</dbReference>
<evidence type="ECO:0000313" key="2">
    <source>
        <dbReference type="Proteomes" id="UP000682733"/>
    </source>
</evidence>
<evidence type="ECO:0000313" key="1">
    <source>
        <dbReference type="EMBL" id="CAF4505047.1"/>
    </source>
</evidence>